<gene>
    <name evidence="1" type="ORF">GGR44_001072</name>
</gene>
<comment type="caution">
    <text evidence="1">The sequence shown here is derived from an EMBL/GenBank/DDBJ whole genome shotgun (WGS) entry which is preliminary data.</text>
</comment>
<protein>
    <submittedName>
        <fullName evidence="1">Uncharacterized protein</fullName>
    </submittedName>
</protein>
<dbReference type="Proteomes" id="UP000552757">
    <property type="component" value="Unassembled WGS sequence"/>
</dbReference>
<reference evidence="1 2" key="1">
    <citation type="submission" date="2020-08" db="EMBL/GenBank/DDBJ databases">
        <title>Genomic Encyclopedia of Type Strains, Phase IV (KMG-IV): sequencing the most valuable type-strain genomes for metagenomic binning, comparative biology and taxonomic classification.</title>
        <authorList>
            <person name="Goeker M."/>
        </authorList>
    </citation>
    <scope>NUCLEOTIDE SEQUENCE [LARGE SCALE GENOMIC DNA]</scope>
    <source>
        <strain evidence="1 2">DSM 29348</strain>
    </source>
</reference>
<proteinExistence type="predicted"/>
<evidence type="ECO:0000313" key="1">
    <source>
        <dbReference type="EMBL" id="MBB3981425.1"/>
    </source>
</evidence>
<evidence type="ECO:0000313" key="2">
    <source>
        <dbReference type="Proteomes" id="UP000552757"/>
    </source>
</evidence>
<dbReference type="EMBL" id="JACIEB010000002">
    <property type="protein sequence ID" value="MBB3981425.1"/>
    <property type="molecule type" value="Genomic_DNA"/>
</dbReference>
<accession>A0A7W6GN47</accession>
<sequence>MKDTGFAAFGHDDGVLSVGIAPETKGSCG</sequence>
<dbReference type="AlphaFoldDB" id="A0A7W6GN47"/>
<organism evidence="1 2">
    <name type="scientific">Sphingobium fontiphilum</name>
    <dbReference type="NCBI Taxonomy" id="944425"/>
    <lineage>
        <taxon>Bacteria</taxon>
        <taxon>Pseudomonadati</taxon>
        <taxon>Pseudomonadota</taxon>
        <taxon>Alphaproteobacteria</taxon>
        <taxon>Sphingomonadales</taxon>
        <taxon>Sphingomonadaceae</taxon>
        <taxon>Sphingobium</taxon>
    </lineage>
</organism>
<name>A0A7W6GN47_9SPHN</name>
<keyword evidence="2" id="KW-1185">Reference proteome</keyword>